<dbReference type="PRINTS" id="PR00326">
    <property type="entry name" value="GTP1OBG"/>
</dbReference>
<dbReference type="Pfam" id="PF07670">
    <property type="entry name" value="Gate"/>
    <property type="match status" value="2"/>
</dbReference>
<protein>
    <submittedName>
        <fullName evidence="3">Ferrous iron transporter B</fullName>
    </submittedName>
</protein>
<evidence type="ECO:0000313" key="4">
    <source>
        <dbReference type="Proteomes" id="UP000284763"/>
    </source>
</evidence>
<dbReference type="InterPro" id="IPR030389">
    <property type="entry name" value="G_FEOB_dom"/>
</dbReference>
<dbReference type="InterPro" id="IPR011640">
    <property type="entry name" value="Fe2_transport_prot_B_C"/>
</dbReference>
<dbReference type="Proteomes" id="UP000284763">
    <property type="component" value="Unassembled WGS sequence"/>
</dbReference>
<dbReference type="InterPro" id="IPR005225">
    <property type="entry name" value="Small_GTP-bd"/>
</dbReference>
<dbReference type="InterPro" id="IPR050860">
    <property type="entry name" value="FeoB_GTPase"/>
</dbReference>
<feature type="transmembrane region" description="Helical" evidence="1">
    <location>
        <begin position="232"/>
        <end position="251"/>
    </location>
</feature>
<dbReference type="PANTHER" id="PTHR43185">
    <property type="entry name" value="FERROUS IRON TRANSPORT PROTEIN B"/>
    <property type="match status" value="1"/>
</dbReference>
<feature type="transmembrane region" description="Helical" evidence="1">
    <location>
        <begin position="465"/>
        <end position="485"/>
    </location>
</feature>
<dbReference type="EMBL" id="QZAB01000208">
    <property type="protein sequence ID" value="RQD88207.1"/>
    <property type="molecule type" value="Genomic_DNA"/>
</dbReference>
<evidence type="ECO:0000256" key="1">
    <source>
        <dbReference type="SAM" id="Phobius"/>
    </source>
</evidence>
<organism evidence="3 4">
    <name type="scientific">Methanosalsum natronophilum</name>
    <dbReference type="NCBI Taxonomy" id="768733"/>
    <lineage>
        <taxon>Archaea</taxon>
        <taxon>Methanobacteriati</taxon>
        <taxon>Methanobacteriota</taxon>
        <taxon>Stenosarchaea group</taxon>
        <taxon>Methanomicrobia</taxon>
        <taxon>Methanosarcinales</taxon>
        <taxon>Methanosarcinaceae</taxon>
        <taxon>Methanosalsum</taxon>
    </lineage>
</organism>
<dbReference type="SUPFAM" id="SSF52540">
    <property type="entry name" value="P-loop containing nucleoside triphosphate hydrolases"/>
    <property type="match status" value="1"/>
</dbReference>
<dbReference type="InterPro" id="IPR011642">
    <property type="entry name" value="Gate_dom"/>
</dbReference>
<evidence type="ECO:0000313" key="3">
    <source>
        <dbReference type="EMBL" id="RQD88207.1"/>
    </source>
</evidence>
<dbReference type="AlphaFoldDB" id="A0A3R8CDB7"/>
<proteinExistence type="predicted"/>
<feature type="non-terminal residue" evidence="3">
    <location>
        <position position="546"/>
    </location>
</feature>
<feature type="transmembrane region" description="Helical" evidence="1">
    <location>
        <begin position="371"/>
        <end position="393"/>
    </location>
</feature>
<dbReference type="NCBIfam" id="TIGR00231">
    <property type="entry name" value="small_GTP"/>
    <property type="match status" value="1"/>
</dbReference>
<dbReference type="Gene3D" id="3.40.50.300">
    <property type="entry name" value="P-loop containing nucleotide triphosphate hydrolases"/>
    <property type="match status" value="1"/>
</dbReference>
<comment type="caution">
    <text evidence="3">The sequence shown here is derived from an EMBL/GenBank/DDBJ whole genome shotgun (WGS) entry which is preliminary data.</text>
</comment>
<keyword evidence="1" id="KW-0812">Transmembrane</keyword>
<feature type="transmembrane region" description="Helical" evidence="1">
    <location>
        <begin position="518"/>
        <end position="541"/>
    </location>
</feature>
<feature type="transmembrane region" description="Helical" evidence="1">
    <location>
        <begin position="298"/>
        <end position="317"/>
    </location>
</feature>
<feature type="domain" description="FeoB-type G" evidence="2">
    <location>
        <begin position="18"/>
        <end position="179"/>
    </location>
</feature>
<dbReference type="GO" id="GO:0005886">
    <property type="term" value="C:plasma membrane"/>
    <property type="evidence" value="ECO:0007669"/>
    <property type="project" value="TreeGrafter"/>
</dbReference>
<dbReference type="Pfam" id="PF02421">
    <property type="entry name" value="FeoB_N"/>
    <property type="match status" value="1"/>
</dbReference>
<dbReference type="Pfam" id="PF07664">
    <property type="entry name" value="FeoB_C"/>
    <property type="match status" value="1"/>
</dbReference>
<dbReference type="GO" id="GO:0015093">
    <property type="term" value="F:ferrous iron transmembrane transporter activity"/>
    <property type="evidence" value="ECO:0007669"/>
    <property type="project" value="InterPro"/>
</dbReference>
<feature type="transmembrane region" description="Helical" evidence="1">
    <location>
        <begin position="337"/>
        <end position="359"/>
    </location>
</feature>
<accession>A0A3R8CDB7</accession>
<keyword evidence="1" id="KW-0472">Membrane</keyword>
<feature type="transmembrane region" description="Helical" evidence="1">
    <location>
        <begin position="263"/>
        <end position="286"/>
    </location>
</feature>
<keyword evidence="1" id="KW-1133">Transmembrane helix</keyword>
<dbReference type="PROSITE" id="PS51711">
    <property type="entry name" value="G_FEOB"/>
    <property type="match status" value="1"/>
</dbReference>
<reference evidence="3 4" key="1">
    <citation type="submission" date="2018-08" db="EMBL/GenBank/DDBJ databases">
        <title>The metabolism and importance of syntrophic acetate oxidation coupled to methane or sulfide production in haloalkaline environments.</title>
        <authorList>
            <person name="Timmers P.H.A."/>
            <person name="Vavourakis C.D."/>
            <person name="Sorokin D.Y."/>
            <person name="Sinninghe Damste J.S."/>
            <person name="Muyzer G."/>
            <person name="Stams A.J.M."/>
            <person name="Plugge C.M."/>
        </authorList>
    </citation>
    <scope>NUCLEOTIDE SEQUENCE [LARGE SCALE GENOMIC DNA]</scope>
    <source>
        <strain evidence="3">MSAO_Arc3</strain>
    </source>
</reference>
<feature type="transmembrane region" description="Helical" evidence="1">
    <location>
        <begin position="399"/>
        <end position="420"/>
    </location>
</feature>
<dbReference type="PANTHER" id="PTHR43185:SF1">
    <property type="entry name" value="FE(2+) TRANSPORTER FEOB"/>
    <property type="match status" value="1"/>
</dbReference>
<name>A0A3R8CDB7_9EURY</name>
<gene>
    <name evidence="3" type="ORF">D5R95_03045</name>
</gene>
<dbReference type="GO" id="GO:0005525">
    <property type="term" value="F:GTP binding"/>
    <property type="evidence" value="ECO:0007669"/>
    <property type="project" value="InterPro"/>
</dbReference>
<dbReference type="InterPro" id="IPR006073">
    <property type="entry name" value="GTP-bd"/>
</dbReference>
<sequence>MKCHNTKSRGLPKSAPDDIRILLMGNPNVGKSVIFSKLTGVNVMAANYAGTTVSYTEGDIHYGRKTATLIDVPGTYSLDATSPAEEVAVNFLEDGANVIVCVLDATNLERNLNLALQVKHKDIPVVYALNLIDVAESKGIQIDVDKLEKELDAPVIPTIATRNVGLKELLDKTWERALKDPVPTEPTHISHDERWAEVGRIVENVQIVEHRHPTFWERFGDLAVQPIPGIPIAILVLALSIGFVVGGGQGIRATILLPLLNNVYVPAITTFVSSFVPEGILLNVLVGEYGVLIKGIEWPFFLILPYVALFFIVMSFLEDSGYLPRLGILLDSILRQIGMTGSNVVPMVMGYGCAVPAILGTRAATSKKQRLMITGLVALAVPCVSQTGAFIALLGDQSVFALVFVFLTSLIALMVAGAIMNRLIPGENEPLLMEVPNLLKPNSNALVQKVWLKIKQFVYDAQGPLLLGILFAALLVETGLLLVIANVLEPLVVGWLGLPKEASLALMLGIVRRELAVLPLLALELTTLQLIVGSLVGLFYLPCITV</sequence>
<dbReference type="InterPro" id="IPR027417">
    <property type="entry name" value="P-loop_NTPase"/>
</dbReference>
<evidence type="ECO:0000259" key="2">
    <source>
        <dbReference type="PROSITE" id="PS51711"/>
    </source>
</evidence>
<dbReference type="CDD" id="cd01879">
    <property type="entry name" value="FeoB"/>
    <property type="match status" value="1"/>
</dbReference>